<evidence type="ECO:0000313" key="1">
    <source>
        <dbReference type="EMBL" id="MEP0820891.1"/>
    </source>
</evidence>
<evidence type="ECO:0000313" key="2">
    <source>
        <dbReference type="Proteomes" id="UP001464891"/>
    </source>
</evidence>
<keyword evidence="2" id="KW-1185">Reference proteome</keyword>
<dbReference type="RefSeq" id="WP_190443271.1">
    <property type="nucleotide sequence ID" value="NZ_JAMPKM010000050.1"/>
</dbReference>
<sequence>MAKLVLAIATCVSEKLAALEFEPHLLGDPEHPSVICHHQAVAATKTIWLQAYLDTAPVGDRIYG</sequence>
<name>A0ABV0JGI6_9CYAN</name>
<protein>
    <submittedName>
        <fullName evidence="1">Uncharacterized protein</fullName>
    </submittedName>
</protein>
<dbReference type="Proteomes" id="UP001464891">
    <property type="component" value="Unassembled WGS sequence"/>
</dbReference>
<dbReference type="EMBL" id="JAMPKM010000050">
    <property type="protein sequence ID" value="MEP0820891.1"/>
    <property type="molecule type" value="Genomic_DNA"/>
</dbReference>
<accession>A0ABV0JGI6</accession>
<proteinExistence type="predicted"/>
<reference evidence="1 2" key="1">
    <citation type="submission" date="2022-04" db="EMBL/GenBank/DDBJ databases">
        <title>Positive selection, recombination, and allopatry shape intraspecific diversity of widespread and dominant cyanobacteria.</title>
        <authorList>
            <person name="Wei J."/>
            <person name="Shu W."/>
            <person name="Hu C."/>
        </authorList>
    </citation>
    <scope>NUCLEOTIDE SEQUENCE [LARGE SCALE GENOMIC DNA]</scope>
    <source>
        <strain evidence="1 2">GB2-A4</strain>
    </source>
</reference>
<organism evidence="1 2">
    <name type="scientific">Trichocoleus desertorum GB2-A4</name>
    <dbReference type="NCBI Taxonomy" id="2933944"/>
    <lineage>
        <taxon>Bacteria</taxon>
        <taxon>Bacillati</taxon>
        <taxon>Cyanobacteriota</taxon>
        <taxon>Cyanophyceae</taxon>
        <taxon>Leptolyngbyales</taxon>
        <taxon>Trichocoleusaceae</taxon>
        <taxon>Trichocoleus</taxon>
    </lineage>
</organism>
<gene>
    <name evidence="1" type="ORF">NC998_27790</name>
</gene>
<comment type="caution">
    <text evidence="1">The sequence shown here is derived from an EMBL/GenBank/DDBJ whole genome shotgun (WGS) entry which is preliminary data.</text>
</comment>